<sequence>MAMYKPIKGQEEGSGNRDKSLKSNDEGVHVDDDEVVDENKSFILPTHSRQQHDVQRQKQQRLVSLDVFRGLTVALMILVDDAGGVLPAINHSPWNGLTLADVVMPFFLFIVGVSLGLTYKKLSCKAVATRKAILRTLKLLIIGLFLQGGFLHGLNDLTYGVDMTQIRCMGILQRIAIGYLVGAMCEIWLKGGSHATSGLSMLRKYQFQWAAVLMLVTIYLSLLYGLHVPDWEYQIPVAASSSTPKIFPVKCGVRGDTGPACNADGMIDRTILGIQHLYRKPIYARTKPCSINSPGYGPLPPDAPSWCQAPFDPEGLLSSVMAIVTCLVGLHYGHIIVHFKEHKDRTLHWMVPSTCFLVLGLVLDLLGMHVNKALYTFSYMCVTAGAAGIVFTGIYLLVADVGARVDGNACFVDFYPCNQQCLAGGPAGILLEAAWKQHCNYSLSVVGNSLFMCLVSSFAILQADKLLSLAA</sequence>
<protein>
    <submittedName>
        <fullName evidence="1">Uncharacterized protein</fullName>
    </submittedName>
</protein>
<gene>
    <name evidence="1" type="ORF">D5086_000627</name>
</gene>
<evidence type="ECO:0000313" key="2">
    <source>
        <dbReference type="Proteomes" id="UP000309997"/>
    </source>
</evidence>
<accession>A0ACC4CWG8</accession>
<comment type="caution">
    <text evidence="1">The sequence shown here is derived from an EMBL/GenBank/DDBJ whole genome shotgun (WGS) entry which is preliminary data.</text>
</comment>
<keyword evidence="2" id="KW-1185">Reference proteome</keyword>
<name>A0ACC4CWG8_POPAL</name>
<proteinExistence type="predicted"/>
<organism evidence="1 2">
    <name type="scientific">Populus alba</name>
    <name type="common">White poplar</name>
    <dbReference type="NCBI Taxonomy" id="43335"/>
    <lineage>
        <taxon>Eukaryota</taxon>
        <taxon>Viridiplantae</taxon>
        <taxon>Streptophyta</taxon>
        <taxon>Embryophyta</taxon>
        <taxon>Tracheophyta</taxon>
        <taxon>Spermatophyta</taxon>
        <taxon>Magnoliopsida</taxon>
        <taxon>eudicotyledons</taxon>
        <taxon>Gunneridae</taxon>
        <taxon>Pentapetalae</taxon>
        <taxon>rosids</taxon>
        <taxon>fabids</taxon>
        <taxon>Malpighiales</taxon>
        <taxon>Salicaceae</taxon>
        <taxon>Saliceae</taxon>
        <taxon>Populus</taxon>
    </lineage>
</organism>
<dbReference type="EMBL" id="RCHU02000001">
    <property type="protein sequence ID" value="KAL3609607.1"/>
    <property type="molecule type" value="Genomic_DNA"/>
</dbReference>
<dbReference type="Proteomes" id="UP000309997">
    <property type="component" value="Unassembled WGS sequence"/>
</dbReference>
<evidence type="ECO:0000313" key="1">
    <source>
        <dbReference type="EMBL" id="KAL3609607.1"/>
    </source>
</evidence>
<reference evidence="1 2" key="1">
    <citation type="journal article" date="2024" name="Plant Biotechnol. J.">
        <title>Genome and CRISPR/Cas9 system of a widespread forest tree (Populus alba) in the world.</title>
        <authorList>
            <person name="Liu Y.J."/>
            <person name="Jiang P.F."/>
            <person name="Han X.M."/>
            <person name="Li X.Y."/>
            <person name="Wang H.M."/>
            <person name="Wang Y.J."/>
            <person name="Wang X.X."/>
            <person name="Zeng Q.Y."/>
        </authorList>
    </citation>
    <scope>NUCLEOTIDE SEQUENCE [LARGE SCALE GENOMIC DNA]</scope>
    <source>
        <strain evidence="2">cv. PAL-ZL1</strain>
    </source>
</reference>